<evidence type="ECO:0000313" key="4">
    <source>
        <dbReference type="Proteomes" id="UP001446871"/>
    </source>
</evidence>
<feature type="compositionally biased region" description="Low complexity" evidence="1">
    <location>
        <begin position="555"/>
        <end position="571"/>
    </location>
</feature>
<keyword evidence="2" id="KW-0812">Transmembrane</keyword>
<feature type="compositionally biased region" description="Polar residues" evidence="1">
    <location>
        <begin position="784"/>
        <end position="803"/>
    </location>
</feature>
<sequence length="1206" mass="135716">MESTSATTSGGAESVTGAGSRLFDEHDLPILDDRNKAPIGELLRKFRFDHVDAAPDNSNVEEFWPDKVLQRILSRDRIRSTGPLADAVLGQSPNSQGDKYIKVMALLCLLGHESEIKDWVKSKISDSSFPFMLKDRKLCDRNGLPLNFVQHWSEPERESWVRKQWSVCVPKFRLDRNGKAIHHKFHRGTMLPWRRLTQEDHLSWEASDRAEGDYAIVQGVMIPKSSHEFDSVLRKLRLKPNGFALKAIKPTPLRDVVDPALKALYETEVAHHSHWNTIFASCFPTQIAICRPTGPPDNGNRYVTSSIQNGSLGNYLVLPMRDADKYGILVLSGMGSSTFHGEGSMSKQPSRLVSQVGGYYGPPELGLPHGEVDTSFDIWSLGCVYLEMITWALGGHKYLFDFKEARLAEKDTDLDLQTSFFYKVFRDVDFEVREDEPAIVKKGVVEWMNHLHGHKYCTHFIDTVLDTIETQMLVVAWDGDSPKRSSAEVLGTIFEDLTRLGDEDYMPKQGSSSDSRTKERVPEAGVKVEVAEERANDDVEMEVKVDNDDNKTKDTIPAVSADVSAPSPSSTQTDEEQLELLVQDLATFLQQEKRLAPLFQEAISVVRPDLFETKVTTLLAGYSRILEKGASPGIQSKAASFVWKYRLQTAKKIRAQMSSVDSPASRTLELDPNDAVSEAFDEIREFLSSAQAIESFRREFRQWLNLYLGTEEDHKRQEGVNPIPSVTVLARNDPIQRQGWYKNLPSESDYNSADIGGNYQGVEYMESSGGKSLREDEERRLSAASMSETIGSYDSESPENLATKQKETVPAPPVSAETLSPRSLHIKQWQKLCLGLFSYRPRNLACLLDDIVYMLLFRQTLSYLLAPRVPAGKTRIWWRCADFHAKSCGEVIFDDVCMPTTGTGQRDNDTRPGFQQLDLEQGPSSSQEQSSSNWVLNSCTSLLGSLKRLYGQPMKIQEQPAPNGHRPPAPSDLPGDLFLFLLCIGNEGELTLHKVSLGKCKTDKELFNLLNEQYYSVQSSNRGWLTLKTLKKISLVRFQLDVYGNPNAHTDDRDYRCRRSVRHHTELPEECDCFPPKGSEEYHCTPVPNRPPRLHPDIMSGYLTHYFESPHSCTRDRYYYLHQLPKHKGRDLMIPPDGYAVGWGLYFEEGQGYRNAFIIFWVLSVAAFCVSAVSAIEKKDPSLMTTAIMGTAGAVLTIAGLLAKSS</sequence>
<feature type="region of interest" description="Disordered" evidence="1">
    <location>
        <begin position="766"/>
        <end position="816"/>
    </location>
</feature>
<protein>
    <submittedName>
        <fullName evidence="3">Protein kinase</fullName>
    </submittedName>
</protein>
<feature type="region of interest" description="Disordered" evidence="1">
    <location>
        <begin position="503"/>
        <end position="524"/>
    </location>
</feature>
<evidence type="ECO:0000256" key="1">
    <source>
        <dbReference type="SAM" id="MobiDB-lite"/>
    </source>
</evidence>
<comment type="caution">
    <text evidence="3">The sequence shown here is derived from an EMBL/GenBank/DDBJ whole genome shotgun (WGS) entry which is preliminary data.</text>
</comment>
<keyword evidence="3" id="KW-0418">Kinase</keyword>
<gene>
    <name evidence="3" type="ORF">PG996_000100</name>
</gene>
<dbReference type="SUPFAM" id="SSF56112">
    <property type="entry name" value="Protein kinase-like (PK-like)"/>
    <property type="match status" value="1"/>
</dbReference>
<reference evidence="3 4" key="1">
    <citation type="submission" date="2023-01" db="EMBL/GenBank/DDBJ databases">
        <title>Analysis of 21 Apiospora genomes using comparative genomics revels a genus with tremendous synthesis potential of carbohydrate active enzymes and secondary metabolites.</title>
        <authorList>
            <person name="Sorensen T."/>
        </authorList>
    </citation>
    <scope>NUCLEOTIDE SEQUENCE [LARGE SCALE GENOMIC DNA]</scope>
    <source>
        <strain evidence="3 4">CBS 83171</strain>
    </source>
</reference>
<evidence type="ECO:0000313" key="3">
    <source>
        <dbReference type="EMBL" id="KAK8081319.1"/>
    </source>
</evidence>
<feature type="compositionally biased region" description="Basic and acidic residues" evidence="1">
    <location>
        <begin position="772"/>
        <end position="781"/>
    </location>
</feature>
<feature type="region of interest" description="Disordered" evidence="1">
    <location>
        <begin position="549"/>
        <end position="571"/>
    </location>
</feature>
<dbReference type="EMBL" id="JAQQWM010000001">
    <property type="protein sequence ID" value="KAK8081319.1"/>
    <property type="molecule type" value="Genomic_DNA"/>
</dbReference>
<feature type="transmembrane region" description="Helical" evidence="2">
    <location>
        <begin position="1156"/>
        <end position="1176"/>
    </location>
</feature>
<dbReference type="Gene3D" id="1.10.510.10">
    <property type="entry name" value="Transferase(Phosphotransferase) domain 1"/>
    <property type="match status" value="1"/>
</dbReference>
<organism evidence="3 4">
    <name type="scientific">Apiospora saccharicola</name>
    <dbReference type="NCBI Taxonomy" id="335842"/>
    <lineage>
        <taxon>Eukaryota</taxon>
        <taxon>Fungi</taxon>
        <taxon>Dikarya</taxon>
        <taxon>Ascomycota</taxon>
        <taxon>Pezizomycotina</taxon>
        <taxon>Sordariomycetes</taxon>
        <taxon>Xylariomycetidae</taxon>
        <taxon>Amphisphaeriales</taxon>
        <taxon>Apiosporaceae</taxon>
        <taxon>Apiospora</taxon>
    </lineage>
</organism>
<accession>A0ABR1WGM2</accession>
<feature type="region of interest" description="Disordered" evidence="1">
    <location>
        <begin position="903"/>
        <end position="933"/>
    </location>
</feature>
<keyword evidence="2" id="KW-0472">Membrane</keyword>
<dbReference type="Proteomes" id="UP001446871">
    <property type="component" value="Unassembled WGS sequence"/>
</dbReference>
<keyword evidence="3" id="KW-0808">Transferase</keyword>
<dbReference type="InterPro" id="IPR011009">
    <property type="entry name" value="Kinase-like_dom_sf"/>
</dbReference>
<keyword evidence="4" id="KW-1185">Reference proteome</keyword>
<proteinExistence type="predicted"/>
<keyword evidence="2" id="KW-1133">Transmembrane helix</keyword>
<evidence type="ECO:0000256" key="2">
    <source>
        <dbReference type="SAM" id="Phobius"/>
    </source>
</evidence>
<feature type="transmembrane region" description="Helical" evidence="2">
    <location>
        <begin position="1183"/>
        <end position="1203"/>
    </location>
</feature>
<dbReference type="GO" id="GO:0016301">
    <property type="term" value="F:kinase activity"/>
    <property type="evidence" value="ECO:0007669"/>
    <property type="project" value="UniProtKB-KW"/>
</dbReference>
<name>A0ABR1WGM2_9PEZI</name>